<feature type="signal peptide" evidence="1">
    <location>
        <begin position="1"/>
        <end position="19"/>
    </location>
</feature>
<keyword evidence="1" id="KW-0732">Signal</keyword>
<feature type="domain" description="Peptidase C39-like" evidence="2">
    <location>
        <begin position="194"/>
        <end position="323"/>
    </location>
</feature>
<dbReference type="AlphaFoldDB" id="A0A1W1VBV2"/>
<feature type="chain" id="PRO_5013071477" evidence="1">
    <location>
        <begin position="20"/>
        <end position="362"/>
    </location>
</feature>
<dbReference type="Proteomes" id="UP000192582">
    <property type="component" value="Unassembled WGS sequence"/>
</dbReference>
<keyword evidence="4" id="KW-1185">Reference proteome</keyword>
<dbReference type="InterPro" id="IPR039564">
    <property type="entry name" value="Peptidase_C39-like"/>
</dbReference>
<proteinExistence type="predicted"/>
<dbReference type="InterPro" id="IPR039563">
    <property type="entry name" value="Peptidase_C39_single_dom"/>
</dbReference>
<organism evidence="3 4">
    <name type="scientific">Deinococcus hopiensis KR-140</name>
    <dbReference type="NCBI Taxonomy" id="695939"/>
    <lineage>
        <taxon>Bacteria</taxon>
        <taxon>Thermotogati</taxon>
        <taxon>Deinococcota</taxon>
        <taxon>Deinococci</taxon>
        <taxon>Deinococcales</taxon>
        <taxon>Deinococcaceae</taxon>
        <taxon>Deinococcus</taxon>
    </lineage>
</organism>
<dbReference type="Gene3D" id="3.90.70.10">
    <property type="entry name" value="Cysteine proteinases"/>
    <property type="match status" value="1"/>
</dbReference>
<dbReference type="CDD" id="cd02549">
    <property type="entry name" value="Peptidase_C39A"/>
    <property type="match status" value="1"/>
</dbReference>
<evidence type="ECO:0000313" key="4">
    <source>
        <dbReference type="Proteomes" id="UP000192582"/>
    </source>
</evidence>
<accession>A0A1W1VBV2</accession>
<gene>
    <name evidence="3" type="ORF">SAMN00790413_00783</name>
</gene>
<dbReference type="OrthoDB" id="9789941at2"/>
<evidence type="ECO:0000313" key="3">
    <source>
        <dbReference type="EMBL" id="SMB90454.1"/>
    </source>
</evidence>
<sequence>MRAALLTALSLLGPSLQGGAEALTMTYPHSSTLIHERAEDWAGAARQGVELRGDTLRLSPERSAGTLTSLPLTAPAFDELVPSWNAVTPGAGSVGVEVRVREGQHGGWSRWFSFGTWRSGEGRTSLNGQRDASGQVLTDTLRLGQKMKTYQYRVTLRGAGTELRLLALNTAERAARAAGLGQPGNPLNWGKVMNVPLRSQMLYPGGGEVWCSPTSVSMILAHHGVKVTVPQAAQGTFDRAYEGTGNWPFNTAYAASFGLRAFVTRLPSLAEAERYTAAGFPLAVSLGWKKGELPGVPLPVSEGHLMVLVGFDTEGNPVLNDPAAPTDAAVRRTYTRLAFERQWLTHSGGLSYVIAPQGARLP</sequence>
<protein>
    <submittedName>
        <fullName evidence="3">Peptidase_C39 like family protein</fullName>
    </submittedName>
</protein>
<dbReference type="Pfam" id="PF13529">
    <property type="entry name" value="Peptidase_C39_2"/>
    <property type="match status" value="1"/>
</dbReference>
<dbReference type="RefSeq" id="WP_084048386.1">
    <property type="nucleotide sequence ID" value="NZ_FWWU01000009.1"/>
</dbReference>
<evidence type="ECO:0000259" key="2">
    <source>
        <dbReference type="Pfam" id="PF13529"/>
    </source>
</evidence>
<evidence type="ECO:0000256" key="1">
    <source>
        <dbReference type="SAM" id="SignalP"/>
    </source>
</evidence>
<name>A0A1W1VBV2_9DEIO</name>
<dbReference type="STRING" id="695939.SAMN00790413_00783"/>
<reference evidence="3 4" key="1">
    <citation type="submission" date="2017-04" db="EMBL/GenBank/DDBJ databases">
        <authorList>
            <person name="Afonso C.L."/>
            <person name="Miller P.J."/>
            <person name="Scott M.A."/>
            <person name="Spackman E."/>
            <person name="Goraichik I."/>
            <person name="Dimitrov K.M."/>
            <person name="Suarez D.L."/>
            <person name="Swayne D.E."/>
        </authorList>
    </citation>
    <scope>NUCLEOTIDE SEQUENCE [LARGE SCALE GENOMIC DNA]</scope>
    <source>
        <strain evidence="3 4">KR-140</strain>
    </source>
</reference>
<dbReference type="EMBL" id="FWWU01000009">
    <property type="protein sequence ID" value="SMB90454.1"/>
    <property type="molecule type" value="Genomic_DNA"/>
</dbReference>